<organism evidence="1 2">
    <name type="scientific">Roseofilum reptotaenium AO1-A</name>
    <dbReference type="NCBI Taxonomy" id="1925591"/>
    <lineage>
        <taxon>Bacteria</taxon>
        <taxon>Bacillati</taxon>
        <taxon>Cyanobacteriota</taxon>
        <taxon>Cyanophyceae</taxon>
        <taxon>Desertifilales</taxon>
        <taxon>Desertifilaceae</taxon>
        <taxon>Roseofilum</taxon>
    </lineage>
</organism>
<accession>A0A1L9QK76</accession>
<gene>
    <name evidence="1" type="ORF">BI308_23815</name>
</gene>
<name>A0A1L9QK76_9CYAN</name>
<dbReference type="PANTHER" id="PTHR35586">
    <property type="entry name" value="SLL1691 PROTEIN"/>
    <property type="match status" value="1"/>
</dbReference>
<dbReference type="EMBL" id="MLAW01000066">
    <property type="protein sequence ID" value="OJJ16216.1"/>
    <property type="molecule type" value="Genomic_DNA"/>
</dbReference>
<dbReference type="AlphaFoldDB" id="A0A1L9QK76"/>
<dbReference type="PANTHER" id="PTHR35586:SF1">
    <property type="entry name" value="SLL1691 PROTEIN"/>
    <property type="match status" value="1"/>
</dbReference>
<sequence length="379" mass="44540">MTDYDSPWKEAISLYFRDFLEFFFPNIAADINWQRGFEFLDTELQQIKRETETGKRDADKLVKVWRTDGTETWVLVHIEIQSQRQSKFAERMYLYHSRIFDTYRRSVASLAILADEQTRWRPTQYQKKLWGCRALLKFPMVKLLDYDLSQLEHNSNPFAAIVAAHRAAQQMGEDVQQNYQRKLQLVKSLYQRGLSRNDIVELFRLIDWLIALPAKEEQRLWTEVESLEQEDQMPYITNVERFGIQKGQQVSLVRVLEARFGEIPSSLREQVSQIRDLEALERLLAQVVSIQSLEAFQSELNSLIREEGEEFMPYITSVERFGIKKARLEDIVRILEVRFGEIPSSLREQVSQITDLEALKRLVVQAVSSESLEAFESEL</sequence>
<evidence type="ECO:0000313" key="2">
    <source>
        <dbReference type="Proteomes" id="UP000183940"/>
    </source>
</evidence>
<evidence type="ECO:0000313" key="1">
    <source>
        <dbReference type="EMBL" id="OJJ16216.1"/>
    </source>
</evidence>
<dbReference type="STRING" id="1925591.BI308_23815"/>
<protein>
    <submittedName>
        <fullName evidence="1">Transposase</fullName>
    </submittedName>
</protein>
<comment type="caution">
    <text evidence="1">The sequence shown here is derived from an EMBL/GenBank/DDBJ whole genome shotgun (WGS) entry which is preliminary data.</text>
</comment>
<reference evidence="1" key="1">
    <citation type="submission" date="2016-10" db="EMBL/GenBank/DDBJ databases">
        <title>CRISPR-Cas defence system in Roseofilum reptotaenium: evidence of a bacteriophage-cyanobacterium arms race in the coral black band disease.</title>
        <authorList>
            <person name="Buerger P."/>
            <person name="Wood-Charlson E.M."/>
            <person name="Weynberg K.D."/>
            <person name="Willis B."/>
            <person name="Van Oppen M.J."/>
        </authorList>
    </citation>
    <scope>NUCLEOTIDE SEQUENCE [LARGE SCALE GENOMIC DNA]</scope>
    <source>
        <strain evidence="1">AO1-A</strain>
    </source>
</reference>
<keyword evidence="2" id="KW-1185">Reference proteome</keyword>
<dbReference type="Proteomes" id="UP000183940">
    <property type="component" value="Unassembled WGS sequence"/>
</dbReference>
<proteinExistence type="predicted"/>